<dbReference type="OrthoDB" id="1702664at2759"/>
<sequence>MAKSKIDQVPIVKECVDVCPKELLGLPPAREVEFGIELVLGIAPILIAPYKMYPTELKELKLQLQEFINREFIRPSVSTWGAPVLFVKKKDGSTTPSGCTNVQSVNTAIIYRNMRVGEYSKDRTQWRLGLGQF</sequence>
<organism evidence="1 2">
    <name type="scientific">Gossypium australe</name>
    <dbReference type="NCBI Taxonomy" id="47621"/>
    <lineage>
        <taxon>Eukaryota</taxon>
        <taxon>Viridiplantae</taxon>
        <taxon>Streptophyta</taxon>
        <taxon>Embryophyta</taxon>
        <taxon>Tracheophyta</taxon>
        <taxon>Spermatophyta</taxon>
        <taxon>Magnoliopsida</taxon>
        <taxon>eudicotyledons</taxon>
        <taxon>Gunneridae</taxon>
        <taxon>Pentapetalae</taxon>
        <taxon>rosids</taxon>
        <taxon>malvids</taxon>
        <taxon>Malvales</taxon>
        <taxon>Malvaceae</taxon>
        <taxon>Malvoideae</taxon>
        <taxon>Gossypium</taxon>
    </lineage>
</organism>
<keyword evidence="2" id="KW-1185">Reference proteome</keyword>
<dbReference type="EMBL" id="SMMG02000002">
    <property type="protein sequence ID" value="KAA3484114.1"/>
    <property type="molecule type" value="Genomic_DNA"/>
</dbReference>
<dbReference type="InterPro" id="IPR043502">
    <property type="entry name" value="DNA/RNA_pol_sf"/>
</dbReference>
<evidence type="ECO:0000313" key="1">
    <source>
        <dbReference type="EMBL" id="KAA3484114.1"/>
    </source>
</evidence>
<dbReference type="Proteomes" id="UP000325315">
    <property type="component" value="Unassembled WGS sequence"/>
</dbReference>
<reference evidence="2" key="1">
    <citation type="journal article" date="2019" name="Plant Biotechnol. J.">
        <title>Genome sequencing of the Australian wild diploid species Gossypium australe highlights disease resistance and delayed gland morphogenesis.</title>
        <authorList>
            <person name="Cai Y."/>
            <person name="Cai X."/>
            <person name="Wang Q."/>
            <person name="Wang P."/>
            <person name="Zhang Y."/>
            <person name="Cai C."/>
            <person name="Xu Y."/>
            <person name="Wang K."/>
            <person name="Zhou Z."/>
            <person name="Wang C."/>
            <person name="Geng S."/>
            <person name="Li B."/>
            <person name="Dong Q."/>
            <person name="Hou Y."/>
            <person name="Wang H."/>
            <person name="Ai P."/>
            <person name="Liu Z."/>
            <person name="Yi F."/>
            <person name="Sun M."/>
            <person name="An G."/>
            <person name="Cheng J."/>
            <person name="Zhang Y."/>
            <person name="Shi Q."/>
            <person name="Xie Y."/>
            <person name="Shi X."/>
            <person name="Chang Y."/>
            <person name="Huang F."/>
            <person name="Chen Y."/>
            <person name="Hong S."/>
            <person name="Mi L."/>
            <person name="Sun Q."/>
            <person name="Zhang L."/>
            <person name="Zhou B."/>
            <person name="Peng R."/>
            <person name="Zhang X."/>
            <person name="Liu F."/>
        </authorList>
    </citation>
    <scope>NUCLEOTIDE SEQUENCE [LARGE SCALE GENOMIC DNA]</scope>
    <source>
        <strain evidence="2">cv. PA1801</strain>
    </source>
</reference>
<comment type="caution">
    <text evidence="1">The sequence shown here is derived from an EMBL/GenBank/DDBJ whole genome shotgun (WGS) entry which is preliminary data.</text>
</comment>
<dbReference type="AlphaFoldDB" id="A0A5B6WSL6"/>
<evidence type="ECO:0000313" key="2">
    <source>
        <dbReference type="Proteomes" id="UP000325315"/>
    </source>
</evidence>
<dbReference type="PANTHER" id="PTHR15503">
    <property type="entry name" value="LDOC1 RELATED"/>
    <property type="match status" value="1"/>
</dbReference>
<accession>A0A5B6WSL6</accession>
<dbReference type="InterPro" id="IPR032567">
    <property type="entry name" value="RTL1-rel"/>
</dbReference>
<dbReference type="SUPFAM" id="SSF56672">
    <property type="entry name" value="DNA/RNA polymerases"/>
    <property type="match status" value="1"/>
</dbReference>
<name>A0A5B6WSL6_9ROSI</name>
<protein>
    <submittedName>
        <fullName evidence="1">Transposon Ty3-G Gag-Pol polyprotein</fullName>
    </submittedName>
</protein>
<dbReference type="Gene3D" id="3.10.10.10">
    <property type="entry name" value="HIV Type 1 Reverse Transcriptase, subunit A, domain 1"/>
    <property type="match status" value="1"/>
</dbReference>
<gene>
    <name evidence="1" type="ORF">EPI10_006221</name>
</gene>
<proteinExistence type="predicted"/>
<dbReference type="PANTHER" id="PTHR15503:SF45">
    <property type="entry name" value="RNA-DIRECTED DNA POLYMERASE HOMOLOG"/>
    <property type="match status" value="1"/>
</dbReference>